<protein>
    <submittedName>
        <fullName evidence="2">Uncharacterized protein</fullName>
    </submittedName>
</protein>
<evidence type="ECO:0000313" key="3">
    <source>
        <dbReference type="Proteomes" id="UP000254937"/>
    </source>
</evidence>
<proteinExistence type="predicted"/>
<evidence type="ECO:0000313" key="2">
    <source>
        <dbReference type="EMBL" id="RDK40428.1"/>
    </source>
</evidence>
<keyword evidence="3" id="KW-1185">Reference proteome</keyword>
<dbReference type="EMBL" id="KZ851858">
    <property type="protein sequence ID" value="RDK40428.1"/>
    <property type="molecule type" value="Genomic_DNA"/>
</dbReference>
<accession>A0A370PE06</accession>
<organism evidence="2 3">
    <name type="scientific">Aspergillus phoenicis ATCC 13157</name>
    <dbReference type="NCBI Taxonomy" id="1353007"/>
    <lineage>
        <taxon>Eukaryota</taxon>
        <taxon>Fungi</taxon>
        <taxon>Dikarya</taxon>
        <taxon>Ascomycota</taxon>
        <taxon>Pezizomycotina</taxon>
        <taxon>Eurotiomycetes</taxon>
        <taxon>Eurotiomycetidae</taxon>
        <taxon>Eurotiales</taxon>
        <taxon>Aspergillaceae</taxon>
        <taxon>Aspergillus</taxon>
    </lineage>
</organism>
<feature type="compositionally biased region" description="Polar residues" evidence="1">
    <location>
        <begin position="69"/>
        <end position="98"/>
    </location>
</feature>
<name>A0A370PE06_ASPPH</name>
<feature type="region of interest" description="Disordered" evidence="1">
    <location>
        <begin position="69"/>
        <end position="126"/>
    </location>
</feature>
<dbReference type="Proteomes" id="UP000254937">
    <property type="component" value="Unassembled WGS sequence"/>
</dbReference>
<reference evidence="2 3" key="1">
    <citation type="submission" date="2018-07" db="EMBL/GenBank/DDBJ databases">
        <title>Section-level genome sequencing of Aspergillus section Nigri to investigate inter- and intra-species variation.</title>
        <authorList>
            <consortium name="DOE Joint Genome Institute"/>
            <person name="Vesth T.C."/>
            <person name="Nybo J.L."/>
            <person name="Theobald S."/>
            <person name="Frisvad J.C."/>
            <person name="Larsen T.O."/>
            <person name="Nielsen K.F."/>
            <person name="Hoof J.B."/>
            <person name="Brandl J."/>
            <person name="Salamov A."/>
            <person name="Riley R."/>
            <person name="Gladden J.M."/>
            <person name="Phatale P."/>
            <person name="Nielsen M.T."/>
            <person name="Lyhne E.K."/>
            <person name="Kogle M.E."/>
            <person name="Strasser K."/>
            <person name="McDonnell E."/>
            <person name="Barry K."/>
            <person name="Clum A."/>
            <person name="Chen C."/>
            <person name="Nolan M."/>
            <person name="Sandor L."/>
            <person name="Kuo A."/>
            <person name="Lipzen A."/>
            <person name="Hainaut M."/>
            <person name="Drula E."/>
            <person name="Tsang A."/>
            <person name="Magnuson J.K."/>
            <person name="Henrissat B."/>
            <person name="Wiebenga A."/>
            <person name="Simmons B.A."/>
            <person name="Makela M.R."/>
            <person name="De vries R.P."/>
            <person name="Grigoriev I.V."/>
            <person name="Mortensen U.H."/>
            <person name="Baker S.E."/>
            <person name="Andersen M.R."/>
        </authorList>
    </citation>
    <scope>NUCLEOTIDE SEQUENCE [LARGE SCALE GENOMIC DNA]</scope>
    <source>
        <strain evidence="2 3">ATCC 13157</strain>
    </source>
</reference>
<sequence length="126" mass="14178">MPKYSLLQDKSCCKQPQRSSYYLYYTNESPLANSSDVNNLLKGKRVAKNPNYTAAFYLTFPTLFSLSRNTSISPATHSPKPQLNSNPTQRPTIPNQSVSHHRNPTLANTPDIPQPQDPRMSQKKLG</sequence>
<evidence type="ECO:0000256" key="1">
    <source>
        <dbReference type="SAM" id="MobiDB-lite"/>
    </source>
</evidence>
<gene>
    <name evidence="2" type="ORF">M752DRAFT_268216</name>
</gene>
<dbReference type="AlphaFoldDB" id="A0A370PE06"/>